<feature type="region of interest" description="Disordered" evidence="11">
    <location>
        <begin position="1"/>
        <end position="29"/>
    </location>
</feature>
<dbReference type="GO" id="GO:0030527">
    <property type="term" value="F:structural constituent of chromatin"/>
    <property type="evidence" value="ECO:0007669"/>
    <property type="project" value="InterPro"/>
</dbReference>
<dbReference type="EMBL" id="CP136893">
    <property type="protein sequence ID" value="WOL04672.1"/>
    <property type="molecule type" value="Genomic_DNA"/>
</dbReference>
<evidence type="ECO:0000256" key="11">
    <source>
        <dbReference type="SAM" id="MobiDB-lite"/>
    </source>
</evidence>
<name>A0AAQ3K9S7_9LILI</name>
<comment type="subcellular location">
    <subcellularLocation>
        <location evidence="3">Chromosome</location>
    </subcellularLocation>
    <subcellularLocation>
        <location evidence="2 10">Nucleus</location>
    </subcellularLocation>
</comment>
<feature type="region of interest" description="Disordered" evidence="11">
    <location>
        <begin position="133"/>
        <end position="158"/>
    </location>
</feature>
<dbReference type="Proteomes" id="UP001327560">
    <property type="component" value="Chromosome 4"/>
</dbReference>
<evidence type="ECO:0000256" key="9">
    <source>
        <dbReference type="ARBA" id="ARBA00023269"/>
    </source>
</evidence>
<sequence>MDASGNRMMKKRAGSHKDGDSKKKSVSRSARAGLQFPVGRIGRYLKMGRYAQRIGSGAPVYLAAVLEYLAAEVLELAGNAARDNKKNRIIPRHMLLAIRNDQELGQLLSGVTIAHGGVLPNINPVLLPKRMQEKALEKAAKEAKSPSSKGGRSGKKQA</sequence>
<dbReference type="GO" id="GO:0005634">
    <property type="term" value="C:nucleus"/>
    <property type="evidence" value="ECO:0007669"/>
    <property type="project" value="UniProtKB-SubCell"/>
</dbReference>
<dbReference type="PANTHER" id="PTHR23430">
    <property type="entry name" value="HISTONE H2A"/>
    <property type="match status" value="1"/>
</dbReference>
<dbReference type="AlphaFoldDB" id="A0AAQ3K9S7"/>
<keyword evidence="7 10" id="KW-0238">DNA-binding</keyword>
<dbReference type="GO" id="GO:0000792">
    <property type="term" value="C:heterochromatin"/>
    <property type="evidence" value="ECO:0007669"/>
    <property type="project" value="UniProtKB-ARBA"/>
</dbReference>
<feature type="domain" description="Core Histone H2A/H2B/H3" evidence="12">
    <location>
        <begin position="20"/>
        <end position="99"/>
    </location>
</feature>
<protein>
    <recommendedName>
        <fullName evidence="10">Histone H2A</fullName>
    </recommendedName>
</protein>
<evidence type="ECO:0000313" key="14">
    <source>
        <dbReference type="EMBL" id="WOL04672.1"/>
    </source>
</evidence>
<keyword evidence="9 10" id="KW-0544">Nucleosome core</keyword>
<evidence type="ECO:0000259" key="12">
    <source>
        <dbReference type="Pfam" id="PF00125"/>
    </source>
</evidence>
<dbReference type="GO" id="GO:0000786">
    <property type="term" value="C:nucleosome"/>
    <property type="evidence" value="ECO:0007669"/>
    <property type="project" value="UniProtKB-KW"/>
</dbReference>
<feature type="compositionally biased region" description="Basic and acidic residues" evidence="11">
    <location>
        <begin position="133"/>
        <end position="144"/>
    </location>
</feature>
<evidence type="ECO:0000259" key="13">
    <source>
        <dbReference type="Pfam" id="PF16211"/>
    </source>
</evidence>
<reference evidence="14 15" key="1">
    <citation type="submission" date="2023-10" db="EMBL/GenBank/DDBJ databases">
        <title>Chromosome-scale genome assembly provides insights into flower coloration mechanisms of Canna indica.</title>
        <authorList>
            <person name="Li C."/>
        </authorList>
    </citation>
    <scope>NUCLEOTIDE SEQUENCE [LARGE SCALE GENOMIC DNA]</scope>
    <source>
        <tissue evidence="14">Flower</tissue>
    </source>
</reference>
<dbReference type="CDD" id="cd00074">
    <property type="entry name" value="HFD_H2A"/>
    <property type="match status" value="1"/>
</dbReference>
<evidence type="ECO:0000256" key="5">
    <source>
        <dbReference type="ARBA" id="ARBA00011538"/>
    </source>
</evidence>
<feature type="domain" description="Histone H2A C-terminal" evidence="13">
    <location>
        <begin position="103"/>
        <end position="134"/>
    </location>
</feature>
<dbReference type="Gene3D" id="1.10.20.10">
    <property type="entry name" value="Histone, subunit A"/>
    <property type="match status" value="1"/>
</dbReference>
<evidence type="ECO:0000256" key="6">
    <source>
        <dbReference type="ARBA" id="ARBA00022454"/>
    </source>
</evidence>
<dbReference type="InterPro" id="IPR002119">
    <property type="entry name" value="Histone_H2A"/>
</dbReference>
<dbReference type="GO" id="GO:0046982">
    <property type="term" value="F:protein heterodimerization activity"/>
    <property type="evidence" value="ECO:0007669"/>
    <property type="project" value="InterPro"/>
</dbReference>
<accession>A0AAQ3K9S7</accession>
<dbReference type="InterPro" id="IPR032454">
    <property type="entry name" value="Histone_H2A_C"/>
</dbReference>
<evidence type="ECO:0000256" key="7">
    <source>
        <dbReference type="ARBA" id="ARBA00023125"/>
    </source>
</evidence>
<comment type="function">
    <text evidence="1">Core component of nucleosome. Nucleosomes wrap and compact DNA into chromatin, limiting DNA accessibility to the cellular machineries which require DNA as a template. Histones thereby play a central role in transcription regulation, DNA repair, DNA replication and chromosomal stability. DNA accessibility is regulated via a complex set of post-translational modifications of histones, also called histone code, and nucleosome remodeling.</text>
</comment>
<keyword evidence="6 10" id="KW-0158">Chromosome</keyword>
<evidence type="ECO:0000313" key="15">
    <source>
        <dbReference type="Proteomes" id="UP001327560"/>
    </source>
</evidence>
<comment type="similarity">
    <text evidence="4 10">Belongs to the histone H2A family.</text>
</comment>
<dbReference type="GO" id="GO:0003677">
    <property type="term" value="F:DNA binding"/>
    <property type="evidence" value="ECO:0007669"/>
    <property type="project" value="UniProtKB-KW"/>
</dbReference>
<keyword evidence="8 10" id="KW-0539">Nucleus</keyword>
<proteinExistence type="inferred from homology"/>
<gene>
    <name evidence="14" type="ORF">Cni_G13394</name>
</gene>
<dbReference type="SMART" id="SM00414">
    <property type="entry name" value="H2A"/>
    <property type="match status" value="1"/>
</dbReference>
<dbReference type="FunFam" id="1.10.20.10:FF:000026">
    <property type="entry name" value="Histone H2A"/>
    <property type="match status" value="1"/>
</dbReference>
<dbReference type="Pfam" id="PF00125">
    <property type="entry name" value="Histone"/>
    <property type="match status" value="1"/>
</dbReference>
<evidence type="ECO:0000256" key="2">
    <source>
        <dbReference type="ARBA" id="ARBA00004123"/>
    </source>
</evidence>
<evidence type="ECO:0000256" key="4">
    <source>
        <dbReference type="ARBA" id="ARBA00010691"/>
    </source>
</evidence>
<dbReference type="InterPro" id="IPR032458">
    <property type="entry name" value="Histone_H2A_CS"/>
</dbReference>
<dbReference type="SUPFAM" id="SSF47113">
    <property type="entry name" value="Histone-fold"/>
    <property type="match status" value="1"/>
</dbReference>
<keyword evidence="15" id="KW-1185">Reference proteome</keyword>
<dbReference type="PROSITE" id="PS00046">
    <property type="entry name" value="HISTONE_H2A"/>
    <property type="match status" value="1"/>
</dbReference>
<evidence type="ECO:0000256" key="10">
    <source>
        <dbReference type="RuleBase" id="RU003767"/>
    </source>
</evidence>
<evidence type="ECO:0000256" key="3">
    <source>
        <dbReference type="ARBA" id="ARBA00004286"/>
    </source>
</evidence>
<dbReference type="GO" id="GO:0070828">
    <property type="term" value="P:heterochromatin organization"/>
    <property type="evidence" value="ECO:0007669"/>
    <property type="project" value="UniProtKB-ARBA"/>
</dbReference>
<dbReference type="InterPro" id="IPR007125">
    <property type="entry name" value="H2A/H2B/H3"/>
</dbReference>
<evidence type="ECO:0000256" key="8">
    <source>
        <dbReference type="ARBA" id="ARBA00023242"/>
    </source>
</evidence>
<dbReference type="PRINTS" id="PR00620">
    <property type="entry name" value="HISTONEH2A"/>
</dbReference>
<organism evidence="14 15">
    <name type="scientific">Canna indica</name>
    <name type="common">Indian-shot</name>
    <dbReference type="NCBI Taxonomy" id="4628"/>
    <lineage>
        <taxon>Eukaryota</taxon>
        <taxon>Viridiplantae</taxon>
        <taxon>Streptophyta</taxon>
        <taxon>Embryophyta</taxon>
        <taxon>Tracheophyta</taxon>
        <taxon>Spermatophyta</taxon>
        <taxon>Magnoliopsida</taxon>
        <taxon>Liliopsida</taxon>
        <taxon>Zingiberales</taxon>
        <taxon>Cannaceae</taxon>
        <taxon>Canna</taxon>
    </lineage>
</organism>
<dbReference type="GO" id="GO:0003682">
    <property type="term" value="F:chromatin binding"/>
    <property type="evidence" value="ECO:0007669"/>
    <property type="project" value="UniProtKB-ARBA"/>
</dbReference>
<evidence type="ECO:0000256" key="1">
    <source>
        <dbReference type="ARBA" id="ARBA00002001"/>
    </source>
</evidence>
<comment type="subunit">
    <text evidence="5 10">The nucleosome is a histone octamer containing two molecules each of H2A, H2B, H3 and H4 assembled in one H3-H4 heterotetramer and two H2A-H2B heterodimers. The octamer wraps approximately 147 bp of DNA.</text>
</comment>
<dbReference type="InterPro" id="IPR009072">
    <property type="entry name" value="Histone-fold"/>
</dbReference>
<dbReference type="Pfam" id="PF16211">
    <property type="entry name" value="Histone_H2A_C"/>
    <property type="match status" value="1"/>
</dbReference>